<dbReference type="InterPro" id="IPR025558">
    <property type="entry name" value="DUF4283"/>
</dbReference>
<accession>A0AAN9I251</accession>
<name>A0AAN9I251_CROPI</name>
<dbReference type="EMBL" id="JAYWIO010000006">
    <property type="protein sequence ID" value="KAK7257726.1"/>
    <property type="molecule type" value="Genomic_DNA"/>
</dbReference>
<evidence type="ECO:0000313" key="3">
    <source>
        <dbReference type="Proteomes" id="UP001372338"/>
    </source>
</evidence>
<gene>
    <name evidence="2" type="ORF">RIF29_31909</name>
</gene>
<dbReference type="AlphaFoldDB" id="A0AAN9I251"/>
<feature type="domain" description="DUF4283" evidence="1">
    <location>
        <begin position="37"/>
        <end position="114"/>
    </location>
</feature>
<evidence type="ECO:0000259" key="1">
    <source>
        <dbReference type="Pfam" id="PF14111"/>
    </source>
</evidence>
<dbReference type="Pfam" id="PF14111">
    <property type="entry name" value="DUF4283"/>
    <property type="match status" value="1"/>
</dbReference>
<reference evidence="2 3" key="1">
    <citation type="submission" date="2024-01" db="EMBL/GenBank/DDBJ databases">
        <title>The genomes of 5 underutilized Papilionoideae crops provide insights into root nodulation and disease resistanc.</title>
        <authorList>
            <person name="Yuan L."/>
        </authorList>
    </citation>
    <scope>NUCLEOTIDE SEQUENCE [LARGE SCALE GENOMIC DNA]</scope>
    <source>
        <strain evidence="2">ZHUSHIDOU_FW_LH</strain>
        <tissue evidence="2">Leaf</tissue>
    </source>
</reference>
<keyword evidence="3" id="KW-1185">Reference proteome</keyword>
<dbReference type="Proteomes" id="UP001372338">
    <property type="component" value="Unassembled WGS sequence"/>
</dbReference>
<proteinExistence type="predicted"/>
<evidence type="ECO:0000313" key="2">
    <source>
        <dbReference type="EMBL" id="KAK7257726.1"/>
    </source>
</evidence>
<sequence length="254" mass="28014">MEDDLEALWSRLSLTEEESEGVLVDREKDVDGGEEALTLIGKVLISKPVNVTGFADALKRVWRLQCSVMIRPLGENTFVFKFRNMKDKRKVVDGSPWAFDRNMIAFQEYDPTASLSDLDFSFVGSKRDMVGEKEGEGEAEVNSGLVTQNKVSEVEVFPAVKVMPAVTEVMSSDMQGKEVLGGERRIGWKKLARKASGASPAISPNSGLKRKVVGNTYDGVQMGVNRQGVAQKLKLMAYERGDDSEAARTEAQSR</sequence>
<comment type="caution">
    <text evidence="2">The sequence shown here is derived from an EMBL/GenBank/DDBJ whole genome shotgun (WGS) entry which is preliminary data.</text>
</comment>
<protein>
    <recommendedName>
        <fullName evidence="1">DUF4283 domain-containing protein</fullName>
    </recommendedName>
</protein>
<organism evidence="2 3">
    <name type="scientific">Crotalaria pallida</name>
    <name type="common">Smooth rattlebox</name>
    <name type="synonym">Crotalaria striata</name>
    <dbReference type="NCBI Taxonomy" id="3830"/>
    <lineage>
        <taxon>Eukaryota</taxon>
        <taxon>Viridiplantae</taxon>
        <taxon>Streptophyta</taxon>
        <taxon>Embryophyta</taxon>
        <taxon>Tracheophyta</taxon>
        <taxon>Spermatophyta</taxon>
        <taxon>Magnoliopsida</taxon>
        <taxon>eudicotyledons</taxon>
        <taxon>Gunneridae</taxon>
        <taxon>Pentapetalae</taxon>
        <taxon>rosids</taxon>
        <taxon>fabids</taxon>
        <taxon>Fabales</taxon>
        <taxon>Fabaceae</taxon>
        <taxon>Papilionoideae</taxon>
        <taxon>50 kb inversion clade</taxon>
        <taxon>genistoids sensu lato</taxon>
        <taxon>core genistoids</taxon>
        <taxon>Crotalarieae</taxon>
        <taxon>Crotalaria</taxon>
    </lineage>
</organism>